<reference evidence="1 2" key="1">
    <citation type="submission" date="2020-08" db="EMBL/GenBank/DDBJ databases">
        <title>Genomic Encyclopedia of Type Strains, Phase IV (KMG-IV): sequencing the most valuable type-strain genomes for metagenomic binning, comparative biology and taxonomic classification.</title>
        <authorList>
            <person name="Goeker M."/>
        </authorList>
    </citation>
    <scope>NUCLEOTIDE SEQUENCE [LARGE SCALE GENOMIC DNA]</scope>
    <source>
        <strain evidence="1 2">DSM 26438</strain>
    </source>
</reference>
<gene>
    <name evidence="1" type="ORF">GGQ73_001630</name>
</gene>
<dbReference type="RefSeq" id="WP_210290062.1">
    <property type="nucleotide sequence ID" value="NZ_JACIDV010000004.1"/>
</dbReference>
<protein>
    <submittedName>
        <fullName evidence="1">Uncharacterized protein</fullName>
    </submittedName>
</protein>
<name>A0A7W6G1G7_9HYPH</name>
<organism evidence="1 2">
    <name type="scientific">Rhizobium skierniewicense</name>
    <dbReference type="NCBI Taxonomy" id="984260"/>
    <lineage>
        <taxon>Bacteria</taxon>
        <taxon>Pseudomonadati</taxon>
        <taxon>Pseudomonadota</taxon>
        <taxon>Alphaproteobacteria</taxon>
        <taxon>Hyphomicrobiales</taxon>
        <taxon>Rhizobiaceae</taxon>
        <taxon>Rhizobium/Agrobacterium group</taxon>
        <taxon>Rhizobium</taxon>
    </lineage>
</organism>
<evidence type="ECO:0000313" key="2">
    <source>
        <dbReference type="Proteomes" id="UP000565286"/>
    </source>
</evidence>
<evidence type="ECO:0000313" key="1">
    <source>
        <dbReference type="EMBL" id="MBB3945695.1"/>
    </source>
</evidence>
<keyword evidence="2" id="KW-1185">Reference proteome</keyword>
<accession>A0A7W6G1G7</accession>
<dbReference type="Proteomes" id="UP000565286">
    <property type="component" value="Unassembled WGS sequence"/>
</dbReference>
<proteinExistence type="predicted"/>
<dbReference type="EMBL" id="JACIDV010000004">
    <property type="protein sequence ID" value="MBB3945695.1"/>
    <property type="molecule type" value="Genomic_DNA"/>
</dbReference>
<comment type="caution">
    <text evidence="1">The sequence shown here is derived from an EMBL/GenBank/DDBJ whole genome shotgun (WGS) entry which is preliminary data.</text>
</comment>
<dbReference type="AlphaFoldDB" id="A0A7W6G1G7"/>
<sequence>MKQNKDISRRIATVVDLDVSRMAVLSALHDAVRSGDPELARNWTKPSDAGWRDLRTNPQYGPVAQWLWDMEGRSCEFKYELVADLNGDWLQLEKLLTKELSSRKVR</sequence>